<protein>
    <recommendedName>
        <fullName evidence="11">Probable alginate O-acetylase</fullName>
        <ecNumber evidence="11">2.3.1.-</ecNumber>
    </recommendedName>
</protein>
<dbReference type="RefSeq" id="WP_133818192.1">
    <property type="nucleotide sequence ID" value="NZ_SNZH01000004.1"/>
</dbReference>
<evidence type="ECO:0000256" key="11">
    <source>
        <dbReference type="PIRNR" id="PIRNR016636"/>
    </source>
</evidence>
<dbReference type="GO" id="GO:0005886">
    <property type="term" value="C:plasma membrane"/>
    <property type="evidence" value="ECO:0007669"/>
    <property type="project" value="UniProtKB-SubCell"/>
</dbReference>
<evidence type="ECO:0000313" key="14">
    <source>
        <dbReference type="Proteomes" id="UP000295293"/>
    </source>
</evidence>
<comment type="caution">
    <text evidence="13">The sequence shown here is derived from an EMBL/GenBank/DDBJ whole genome shotgun (WGS) entry which is preliminary data.</text>
</comment>
<feature type="transmembrane region" description="Helical" evidence="12">
    <location>
        <begin position="328"/>
        <end position="349"/>
    </location>
</feature>
<feature type="transmembrane region" description="Helical" evidence="12">
    <location>
        <begin position="105"/>
        <end position="129"/>
    </location>
</feature>
<sequence>MLFNSLHFVVFFVIVLALNQSLRPWPTAQKLMLLAASYYFYGQWSWMYLGIIVYSTLLDYSIARGMVRVSRPRYLLLLSLFTNLGLLAFFKYANWLIENWNLASGAAGVALQITPMDIVLPVGISFYTFQSLSYTIDVYRGISQPRRNLLDYALFVSFFPQLAAGPIVRDYEFFKELDGDKHVDAGDVQRALVLIAFGFVKKIVFADNLALYADPIFANPAQHGFWDSLLAVYAFSFQIYCDFSGYTDIAIGLALLLGFRYPQNFNYPYFADSVQEFWRRWHMTLSRWLRDYLYISLGGNRHGNLHTYFNLMLTMLLGGLWHGASWNFVIWGGLHGGYLAFERAVLFRLPFWNADTALMRCLRWLLTFNLVCFAWIFFRAKTFGDAQTLIGNIIHSSPLAFDQGAHLGMLVLLLAMLAVHLLGGWKGFKDYLGRERGPVFAVTLAAIGLLLIWFTPAATVPFIYFQF</sequence>
<dbReference type="OrthoDB" id="139172at2"/>
<dbReference type="Pfam" id="PF03062">
    <property type="entry name" value="MBOAT"/>
    <property type="match status" value="1"/>
</dbReference>
<gene>
    <name evidence="13" type="ORF">DFR29_104260</name>
</gene>
<keyword evidence="7 11" id="KW-0016">Alginate biosynthesis</keyword>
<evidence type="ECO:0000256" key="5">
    <source>
        <dbReference type="ARBA" id="ARBA00022679"/>
    </source>
</evidence>
<keyword evidence="10 11" id="KW-0012">Acyltransferase</keyword>
<keyword evidence="6 11" id="KW-0812">Transmembrane</keyword>
<evidence type="ECO:0000313" key="13">
    <source>
        <dbReference type="EMBL" id="TDR45830.1"/>
    </source>
</evidence>
<dbReference type="PIRSF" id="PIRSF500217">
    <property type="entry name" value="AlgI"/>
    <property type="match status" value="1"/>
</dbReference>
<dbReference type="AlphaFoldDB" id="A0A4R6Z2L4"/>
<dbReference type="Proteomes" id="UP000295293">
    <property type="component" value="Unassembled WGS sequence"/>
</dbReference>
<keyword evidence="9 11" id="KW-0472">Membrane</keyword>
<comment type="pathway">
    <text evidence="2 11">Glycan biosynthesis; alginate biosynthesis.</text>
</comment>
<keyword evidence="11" id="KW-0997">Cell inner membrane</keyword>
<dbReference type="EC" id="2.3.1.-" evidence="11"/>
<evidence type="ECO:0000256" key="9">
    <source>
        <dbReference type="ARBA" id="ARBA00023136"/>
    </source>
</evidence>
<feature type="transmembrane region" description="Helical" evidence="12">
    <location>
        <begin position="405"/>
        <end position="425"/>
    </location>
</feature>
<dbReference type="InterPro" id="IPR051085">
    <property type="entry name" value="MB_O-acyltransferase"/>
</dbReference>
<feature type="transmembrane region" description="Helical" evidence="12">
    <location>
        <begin position="149"/>
        <end position="168"/>
    </location>
</feature>
<proteinExistence type="inferred from homology"/>
<dbReference type="InterPro" id="IPR024194">
    <property type="entry name" value="Ac/AlaTfrase_AlgI/DltB"/>
</dbReference>
<evidence type="ECO:0000256" key="6">
    <source>
        <dbReference type="ARBA" id="ARBA00022692"/>
    </source>
</evidence>
<name>A0A4R6Z2L4_9GAMM</name>
<dbReference type="GO" id="GO:0042121">
    <property type="term" value="P:alginic acid biosynthetic process"/>
    <property type="evidence" value="ECO:0007669"/>
    <property type="project" value="UniProtKB-UniRule"/>
</dbReference>
<keyword evidence="4 11" id="KW-1003">Cell membrane</keyword>
<reference evidence="13 14" key="1">
    <citation type="submission" date="2019-03" db="EMBL/GenBank/DDBJ databases">
        <title>Genomic Encyclopedia of Type Strains, Phase IV (KMG-IV): sequencing the most valuable type-strain genomes for metagenomic binning, comparative biology and taxonomic classification.</title>
        <authorList>
            <person name="Goeker M."/>
        </authorList>
    </citation>
    <scope>NUCLEOTIDE SEQUENCE [LARGE SCALE GENOMIC DNA]</scope>
    <source>
        <strain evidence="13 14">DSM 21667</strain>
    </source>
</reference>
<evidence type="ECO:0000256" key="2">
    <source>
        <dbReference type="ARBA" id="ARBA00005182"/>
    </source>
</evidence>
<evidence type="ECO:0000256" key="8">
    <source>
        <dbReference type="ARBA" id="ARBA00022989"/>
    </source>
</evidence>
<evidence type="ECO:0000256" key="7">
    <source>
        <dbReference type="ARBA" id="ARBA00022841"/>
    </source>
</evidence>
<evidence type="ECO:0000256" key="1">
    <source>
        <dbReference type="ARBA" id="ARBA00004651"/>
    </source>
</evidence>
<feature type="transmembrane region" description="Helical" evidence="12">
    <location>
        <begin position="361"/>
        <end position="378"/>
    </location>
</feature>
<evidence type="ECO:0000256" key="10">
    <source>
        <dbReference type="ARBA" id="ARBA00023315"/>
    </source>
</evidence>
<comment type="subcellular location">
    <subcellularLocation>
        <location evidence="11">Cell inner membrane</location>
    </subcellularLocation>
    <subcellularLocation>
        <location evidence="1">Cell membrane</location>
        <topology evidence="1">Multi-pass membrane protein</topology>
    </subcellularLocation>
</comment>
<dbReference type="InterPro" id="IPR028362">
    <property type="entry name" value="AlgI"/>
</dbReference>
<dbReference type="PIRSF" id="PIRSF016636">
    <property type="entry name" value="AlgI_DltB"/>
    <property type="match status" value="1"/>
</dbReference>
<dbReference type="UniPathway" id="UPA00286"/>
<organism evidence="13 14">
    <name type="scientific">Tahibacter aquaticus</name>
    <dbReference type="NCBI Taxonomy" id="520092"/>
    <lineage>
        <taxon>Bacteria</taxon>
        <taxon>Pseudomonadati</taxon>
        <taxon>Pseudomonadota</taxon>
        <taxon>Gammaproteobacteria</taxon>
        <taxon>Lysobacterales</taxon>
        <taxon>Rhodanobacteraceae</taxon>
        <taxon>Tahibacter</taxon>
    </lineage>
</organism>
<keyword evidence="8 12" id="KW-1133">Transmembrane helix</keyword>
<feature type="transmembrane region" description="Helical" evidence="12">
    <location>
        <begin position="437"/>
        <end position="464"/>
    </location>
</feature>
<accession>A0A4R6Z2L4</accession>
<dbReference type="InterPro" id="IPR004299">
    <property type="entry name" value="MBOAT_fam"/>
</dbReference>
<comment type="similarity">
    <text evidence="3 11">Belongs to the membrane-bound acyltransferase family.</text>
</comment>
<evidence type="ECO:0000256" key="4">
    <source>
        <dbReference type="ARBA" id="ARBA00022475"/>
    </source>
</evidence>
<dbReference type="EMBL" id="SNZH01000004">
    <property type="protein sequence ID" value="TDR45830.1"/>
    <property type="molecule type" value="Genomic_DNA"/>
</dbReference>
<dbReference type="PANTHER" id="PTHR13285">
    <property type="entry name" value="ACYLTRANSFERASE"/>
    <property type="match status" value="1"/>
</dbReference>
<feature type="transmembrane region" description="Helical" evidence="12">
    <location>
        <begin position="74"/>
        <end position="93"/>
    </location>
</feature>
<evidence type="ECO:0000256" key="3">
    <source>
        <dbReference type="ARBA" id="ARBA00010323"/>
    </source>
</evidence>
<dbReference type="PANTHER" id="PTHR13285:SF23">
    <property type="entry name" value="TEICHOIC ACID D-ALANYLTRANSFERASE"/>
    <property type="match status" value="1"/>
</dbReference>
<evidence type="ECO:0000256" key="12">
    <source>
        <dbReference type="SAM" id="Phobius"/>
    </source>
</evidence>
<keyword evidence="5 11" id="KW-0808">Transferase</keyword>
<dbReference type="GO" id="GO:0016746">
    <property type="term" value="F:acyltransferase activity"/>
    <property type="evidence" value="ECO:0007669"/>
    <property type="project" value="UniProtKB-KW"/>
</dbReference>
<keyword evidence="14" id="KW-1185">Reference proteome</keyword>